<dbReference type="Proteomes" id="UP001597110">
    <property type="component" value="Unassembled WGS sequence"/>
</dbReference>
<reference evidence="2" key="1">
    <citation type="journal article" date="2019" name="Int. J. Syst. Evol. Microbiol.">
        <title>The Global Catalogue of Microorganisms (GCM) 10K type strain sequencing project: providing services to taxonomists for standard genome sequencing and annotation.</title>
        <authorList>
            <consortium name="The Broad Institute Genomics Platform"/>
            <consortium name="The Broad Institute Genome Sequencing Center for Infectious Disease"/>
            <person name="Wu L."/>
            <person name="Ma J."/>
        </authorList>
    </citation>
    <scope>NUCLEOTIDE SEQUENCE [LARGE SCALE GENOMIC DNA]</scope>
    <source>
        <strain evidence="2">CCUG 55585</strain>
    </source>
</reference>
<comment type="caution">
    <text evidence="1">The sequence shown here is derived from an EMBL/GenBank/DDBJ whole genome shotgun (WGS) entry which is preliminary data.</text>
</comment>
<dbReference type="RefSeq" id="WP_386824482.1">
    <property type="nucleotide sequence ID" value="NZ_JBHTIF010000002.1"/>
</dbReference>
<keyword evidence="2" id="KW-1185">Reference proteome</keyword>
<accession>A0ABW2YI03</accession>
<proteinExistence type="predicted"/>
<evidence type="ECO:0000313" key="1">
    <source>
        <dbReference type="EMBL" id="MFD0726533.1"/>
    </source>
</evidence>
<evidence type="ECO:0000313" key="2">
    <source>
        <dbReference type="Proteomes" id="UP001597110"/>
    </source>
</evidence>
<name>A0ABW2YI03_9GAMM</name>
<protein>
    <submittedName>
        <fullName evidence="1">Uncharacterized protein</fullName>
    </submittedName>
</protein>
<sequence>MPPSPLSLLRHMPLRYRIAATVLTLGCLLIKPADARAADAGASRASEASLAASVEVPIAAVSALAAGSEFVVTGVVASGTVVAVTVSAVGIGVSFVVYLSVEAVKALGLSAGHALEAVAVTGGWLLMASGEAICFIADETTRTHIHSREITSLQPASPERVS</sequence>
<organism evidence="1 2">
    <name type="scientific">Lysobacter brunescens</name>
    <dbReference type="NCBI Taxonomy" id="262323"/>
    <lineage>
        <taxon>Bacteria</taxon>
        <taxon>Pseudomonadati</taxon>
        <taxon>Pseudomonadota</taxon>
        <taxon>Gammaproteobacteria</taxon>
        <taxon>Lysobacterales</taxon>
        <taxon>Lysobacteraceae</taxon>
        <taxon>Lysobacter</taxon>
    </lineage>
</organism>
<dbReference type="EMBL" id="JBHTIF010000002">
    <property type="protein sequence ID" value="MFD0726533.1"/>
    <property type="molecule type" value="Genomic_DNA"/>
</dbReference>
<gene>
    <name evidence="1" type="ORF">ACFQ0E_13105</name>
</gene>